<dbReference type="OrthoDB" id="5182370at2"/>
<gene>
    <name evidence="1" type="ORF">BST26_10210</name>
</gene>
<comment type="caution">
    <text evidence="1">The sequence shown here is derived from an EMBL/GenBank/DDBJ whole genome shotgun (WGS) entry which is preliminary data.</text>
</comment>
<organism evidence="1 2">
    <name type="scientific">Mycolicibacterium insubricum</name>
    <dbReference type="NCBI Taxonomy" id="444597"/>
    <lineage>
        <taxon>Bacteria</taxon>
        <taxon>Bacillati</taxon>
        <taxon>Actinomycetota</taxon>
        <taxon>Actinomycetes</taxon>
        <taxon>Mycobacteriales</taxon>
        <taxon>Mycobacteriaceae</taxon>
        <taxon>Mycolicibacterium</taxon>
    </lineage>
</organism>
<dbReference type="STRING" id="444597.BST26_10210"/>
<keyword evidence="2" id="KW-1185">Reference proteome</keyword>
<accession>A0A1X0DES8</accession>
<protein>
    <submittedName>
        <fullName evidence="1">Uncharacterized protein</fullName>
    </submittedName>
</protein>
<dbReference type="Proteomes" id="UP000192801">
    <property type="component" value="Unassembled WGS sequence"/>
</dbReference>
<evidence type="ECO:0000313" key="2">
    <source>
        <dbReference type="Proteomes" id="UP000192801"/>
    </source>
</evidence>
<name>A0A1X0DES8_9MYCO</name>
<sequence>MIRPERRTRGDLIAAGAIVAVVAVVAALFWWTSDSRHTVSDPADVELTTPVAAGAVPTAVHELWHADSPGTTMPVVAGGAVITASGSAMTGRDPVTGNVAWTYARDLPLCGVSSVYHWAVAVYPDSRGCGQVSAINGSTGRRGPTRTGYADKQVTLSTDGSTVLAAGSTRIEQWRSDLVRTIAFGETDARYKPAHVGLGKGCTLLSAAGESQQVSVLQACPDKADVKVTLVKAADQDDEPTLIDVPEAGISAASGARIVAVSGGATAVYLPSPKPRLSILNDSGKETASVLLDGPAAPLGPPGTETASTAKSGDVVTWWTGRSVVVLAADGLRYRYSVTASGPDVPLGPGTTMAGKLLIPHTGGIGVYDTKTGAKQRFLPVARPAVDSAVGLKAMGSTIIEQRGDTVVGLG</sequence>
<reference evidence="1 2" key="1">
    <citation type="submission" date="2016-12" db="EMBL/GenBank/DDBJ databases">
        <title>The new phylogeny of genus Mycobacterium.</title>
        <authorList>
            <person name="Tortoli E."/>
            <person name="Trovato A."/>
            <person name="Cirillo D.M."/>
        </authorList>
    </citation>
    <scope>NUCLEOTIDE SEQUENCE [LARGE SCALE GENOMIC DNA]</scope>
    <source>
        <strain evidence="1 2">DSM 45130</strain>
    </source>
</reference>
<dbReference type="EMBL" id="MVHS01000019">
    <property type="protein sequence ID" value="ORA70699.1"/>
    <property type="molecule type" value="Genomic_DNA"/>
</dbReference>
<dbReference type="AlphaFoldDB" id="A0A1X0DES8"/>
<proteinExistence type="predicted"/>
<evidence type="ECO:0000313" key="1">
    <source>
        <dbReference type="EMBL" id="ORA70699.1"/>
    </source>
</evidence>
<dbReference type="RefSeq" id="WP_083030725.1">
    <property type="nucleotide sequence ID" value="NZ_AP022618.1"/>
</dbReference>